<dbReference type="STRING" id="662367.SAMN05216167_101264"/>
<dbReference type="Pfam" id="PF05960">
    <property type="entry name" value="DUF885"/>
    <property type="match status" value="1"/>
</dbReference>
<evidence type="ECO:0000313" key="2">
    <source>
        <dbReference type="EMBL" id="SFC00421.1"/>
    </source>
</evidence>
<reference evidence="2 3" key="1">
    <citation type="submission" date="2016-10" db="EMBL/GenBank/DDBJ databases">
        <authorList>
            <person name="de Groot N.N."/>
        </authorList>
    </citation>
    <scope>NUCLEOTIDE SEQUENCE [LARGE SCALE GENOMIC DNA]</scope>
    <source>
        <strain evidence="2 3">DSM 26130</strain>
    </source>
</reference>
<proteinExistence type="predicted"/>
<keyword evidence="3" id="KW-1185">Reference proteome</keyword>
<evidence type="ECO:0000313" key="3">
    <source>
        <dbReference type="Proteomes" id="UP000198598"/>
    </source>
</evidence>
<dbReference type="PANTHER" id="PTHR33361">
    <property type="entry name" value="GLR0591 PROTEIN"/>
    <property type="match status" value="1"/>
</dbReference>
<name>A0A1I1FMB2_9BACT</name>
<dbReference type="Proteomes" id="UP000198598">
    <property type="component" value="Unassembled WGS sequence"/>
</dbReference>
<dbReference type="InterPro" id="IPR010281">
    <property type="entry name" value="DUF885"/>
</dbReference>
<gene>
    <name evidence="2" type="ORF">SAMN05216167_101264</name>
</gene>
<feature type="chain" id="PRO_5011635166" evidence="1">
    <location>
        <begin position="30"/>
        <end position="604"/>
    </location>
</feature>
<dbReference type="EMBL" id="FOLQ01000001">
    <property type="protein sequence ID" value="SFC00421.1"/>
    <property type="molecule type" value="Genomic_DNA"/>
</dbReference>
<evidence type="ECO:0000256" key="1">
    <source>
        <dbReference type="SAM" id="SignalP"/>
    </source>
</evidence>
<dbReference type="AlphaFoldDB" id="A0A1I1FMB2"/>
<protein>
    <submittedName>
        <fullName evidence="2">Uncharacterized conserved protein, DUF885 familyt</fullName>
    </submittedName>
</protein>
<organism evidence="2 3">
    <name type="scientific">Spirosoma endophyticum</name>
    <dbReference type="NCBI Taxonomy" id="662367"/>
    <lineage>
        <taxon>Bacteria</taxon>
        <taxon>Pseudomonadati</taxon>
        <taxon>Bacteroidota</taxon>
        <taxon>Cytophagia</taxon>
        <taxon>Cytophagales</taxon>
        <taxon>Cytophagaceae</taxon>
        <taxon>Spirosoma</taxon>
    </lineage>
</organism>
<keyword evidence="1" id="KW-0732">Signal</keyword>
<sequence length="604" mass="68679">MNRQLTFLSAVTRTCLLLLSFTCSQLAFGQTPAPASVGFQSLLTAYYEDYLKLNPTRASYLGDYRYNDQLENTFSQPYRDQMKRLYTRYLDGLKAYDEKQLGERDQLNYQIRRYDLTTNLAAMEFTGYLTPMSQMFGFHILFSLLGSGSSAHPFKSAKDYDDFLKRINGFVAQTDTAIANMRTGMAQNYVQPKVVIGKVLPQIKAMLVDDVTKSLFYKPVQNMPATFSAEDKQRLTTAYTTAITQQIMPAYSRLYTFLQNEYLPRCRETVGIEADSNGKAQYAYLVKSSTTTDMTPDEVHALGLSEVKRIRQAIEGIRQQVGFAGDLKAFYAYIDTDPKFFPYKTDEDVLNEFQTIYQTMKPQLSSLFNMVPKTAFEIRPIEKYRAASSPAHYWPGTPDGSRPGVFYFPVLDAAKFSYWGMEDLFLHEAIPGHHYQISLQIENSALPAFQKIGNYGAYTEGWGLYAESLGKALGLYTDPFQALGRYQGEIHRAIRLVVDTGIHQKGWTREQAIQYSLANEPIGEAEAIQEVERYIAWPGQAVSYKIGELKIMAIRQKAEKALGNRFDIRAFHDQVLKDGPMPLAIFEAKMDSWIKSQQAIARKN</sequence>
<dbReference type="PANTHER" id="PTHR33361:SF16">
    <property type="entry name" value="DUF885 DOMAIN-CONTAINING PROTEIN"/>
    <property type="match status" value="1"/>
</dbReference>
<accession>A0A1I1FMB2</accession>
<feature type="signal peptide" evidence="1">
    <location>
        <begin position="1"/>
        <end position="29"/>
    </location>
</feature>
<dbReference type="RefSeq" id="WP_245776477.1">
    <property type="nucleotide sequence ID" value="NZ_FOLQ01000001.1"/>
</dbReference>